<accession>A0A364RBB9</accession>
<gene>
    <name evidence="1" type="ORF">DP923_15755</name>
</gene>
<sequence length="134" mass="15882">MVYFYSDYLQMEYYSAQRVLISQWYASCNSLQYRNALIKFLRLTRDLGIKYAVNDQRLLPSLSEDDLNWTLDVYLRSFCEAPLQRFAIVNPFDAEASRQTKSILHNKHHQVPFETHIFEDLTSAYDWLLNGNAK</sequence>
<evidence type="ECO:0000313" key="2">
    <source>
        <dbReference type="Proteomes" id="UP000251692"/>
    </source>
</evidence>
<evidence type="ECO:0000313" key="1">
    <source>
        <dbReference type="EMBL" id="RAU81555.1"/>
    </source>
</evidence>
<proteinExistence type="predicted"/>
<organism evidence="1 2">
    <name type="scientific">Pontibacter arcticus</name>
    <dbReference type="NCBI Taxonomy" id="2080288"/>
    <lineage>
        <taxon>Bacteria</taxon>
        <taxon>Pseudomonadati</taxon>
        <taxon>Bacteroidota</taxon>
        <taxon>Cytophagia</taxon>
        <taxon>Cytophagales</taxon>
        <taxon>Hymenobacteraceae</taxon>
        <taxon>Pontibacter</taxon>
    </lineage>
</organism>
<dbReference type="Proteomes" id="UP000251692">
    <property type="component" value="Unassembled WGS sequence"/>
</dbReference>
<reference evidence="1 2" key="1">
    <citation type="submission" date="2018-06" db="EMBL/GenBank/DDBJ databases">
        <authorList>
            <person name="Liu Z.-W."/>
        </authorList>
    </citation>
    <scope>NUCLEOTIDE SEQUENCE [LARGE SCALE GENOMIC DNA]</scope>
    <source>
        <strain evidence="1 2">2b14</strain>
    </source>
</reference>
<protein>
    <recommendedName>
        <fullName evidence="3">SpoIIAA-like</fullName>
    </recommendedName>
</protein>
<keyword evidence="2" id="KW-1185">Reference proteome</keyword>
<name>A0A364RBB9_9BACT</name>
<dbReference type="RefSeq" id="WP_112306845.1">
    <property type="nucleotide sequence ID" value="NZ_QMDV01000005.1"/>
</dbReference>
<reference evidence="1 2" key="2">
    <citation type="submission" date="2018-07" db="EMBL/GenBank/DDBJ databases">
        <title>Pontibacter sp. 2b14 genomic sequence and assembly.</title>
        <authorList>
            <person name="Du Z.-J."/>
        </authorList>
    </citation>
    <scope>NUCLEOTIDE SEQUENCE [LARGE SCALE GENOMIC DNA]</scope>
    <source>
        <strain evidence="1 2">2b14</strain>
    </source>
</reference>
<evidence type="ECO:0008006" key="3">
    <source>
        <dbReference type="Google" id="ProtNLM"/>
    </source>
</evidence>
<dbReference type="AlphaFoldDB" id="A0A364RBB9"/>
<comment type="caution">
    <text evidence="1">The sequence shown here is derived from an EMBL/GenBank/DDBJ whole genome shotgun (WGS) entry which is preliminary data.</text>
</comment>
<dbReference type="OrthoDB" id="894273at2"/>
<dbReference type="EMBL" id="QMDV01000005">
    <property type="protein sequence ID" value="RAU81555.1"/>
    <property type="molecule type" value="Genomic_DNA"/>
</dbReference>